<evidence type="ECO:0000259" key="2">
    <source>
        <dbReference type="Pfam" id="PF08646"/>
    </source>
</evidence>
<dbReference type="PANTHER" id="PTHR47165:SF4">
    <property type="entry name" value="OS03G0429900 PROTEIN"/>
    <property type="match status" value="1"/>
</dbReference>
<proteinExistence type="predicted"/>
<dbReference type="PANTHER" id="PTHR47165">
    <property type="entry name" value="OS03G0429900 PROTEIN"/>
    <property type="match status" value="1"/>
</dbReference>
<feature type="compositionally biased region" description="Basic and acidic residues" evidence="1">
    <location>
        <begin position="24"/>
        <end position="33"/>
    </location>
</feature>
<protein>
    <recommendedName>
        <fullName evidence="2">Replication factor A C-terminal domain-containing protein</fullName>
    </recommendedName>
</protein>
<organism evidence="3">
    <name type="scientific">Daucus carota subsp. sativus</name>
    <name type="common">Carrot</name>
    <dbReference type="NCBI Taxonomy" id="79200"/>
    <lineage>
        <taxon>Eukaryota</taxon>
        <taxon>Viridiplantae</taxon>
        <taxon>Streptophyta</taxon>
        <taxon>Embryophyta</taxon>
        <taxon>Tracheophyta</taxon>
        <taxon>Spermatophyta</taxon>
        <taxon>Magnoliopsida</taxon>
        <taxon>eudicotyledons</taxon>
        <taxon>Gunneridae</taxon>
        <taxon>Pentapetalae</taxon>
        <taxon>asterids</taxon>
        <taxon>campanulids</taxon>
        <taxon>Apiales</taxon>
        <taxon>Apiaceae</taxon>
        <taxon>Apioideae</taxon>
        <taxon>Scandiceae</taxon>
        <taxon>Daucinae</taxon>
        <taxon>Daucus</taxon>
        <taxon>Daucus sect. Daucus</taxon>
    </lineage>
</organism>
<feature type="domain" description="Replication factor A C-terminal" evidence="2">
    <location>
        <begin position="126"/>
        <end position="204"/>
    </location>
</feature>
<gene>
    <name evidence="3" type="ORF">DCAR_019402</name>
    <name evidence="4" type="ORF">DCAR_0522200</name>
</gene>
<sequence>MSQERPLRTPFTDITNKLPRSKSKTNEDRDKAKAKYCTRGNAELKDWSRNLFEDEFSKKQTASAIVYDENCGMTFCSCFSYPDFAKRALSNNEEKKVSIMKKVTVAELKALGKTAVEAFFMLHVKFKSIDESMGWSYHACTSCEKETRNENPCPICESCNRYVSYPDRKFKMHFVAEDTTGQMQVVLVDREVRTLIGRRALDSAAEMKAGSTIPEAFFSTLNKEYSVIQAQLFPTKKHKHHSQPHQPTMRKGSLIST</sequence>
<accession>A0A162A6J7</accession>
<reference evidence="3" key="1">
    <citation type="journal article" date="2016" name="Nat. Genet.">
        <title>A high-quality carrot genome assembly provides new insights into carotenoid accumulation and asterid genome evolution.</title>
        <authorList>
            <person name="Iorizzo M."/>
            <person name="Ellison S."/>
            <person name="Senalik D."/>
            <person name="Zeng P."/>
            <person name="Satapoomin P."/>
            <person name="Huang J."/>
            <person name="Bowman M."/>
            <person name="Iovene M."/>
            <person name="Sanseverino W."/>
            <person name="Cavagnaro P."/>
            <person name="Yildiz M."/>
            <person name="Macko-Podgorni A."/>
            <person name="Moranska E."/>
            <person name="Grzebelus E."/>
            <person name="Grzebelus D."/>
            <person name="Ashrafi H."/>
            <person name="Zheng Z."/>
            <person name="Cheng S."/>
            <person name="Spooner D."/>
            <person name="Van Deynze A."/>
            <person name="Simon P."/>
        </authorList>
    </citation>
    <scope>NUCLEOTIDE SEQUENCE [LARGE SCALE GENOMIC DNA]</scope>
    <source>
        <tissue evidence="3">Leaf</tissue>
    </source>
</reference>
<evidence type="ECO:0000256" key="1">
    <source>
        <dbReference type="SAM" id="MobiDB-lite"/>
    </source>
</evidence>
<evidence type="ECO:0000313" key="3">
    <source>
        <dbReference type="EMBL" id="KZM96160.1"/>
    </source>
</evidence>
<dbReference type="EMBL" id="LNRQ01000005">
    <property type="protein sequence ID" value="KZM96160.1"/>
    <property type="molecule type" value="Genomic_DNA"/>
</dbReference>
<evidence type="ECO:0000313" key="5">
    <source>
        <dbReference type="Proteomes" id="UP000077755"/>
    </source>
</evidence>
<dbReference type="Pfam" id="PF08646">
    <property type="entry name" value="Rep_fac-A_C"/>
    <property type="match status" value="1"/>
</dbReference>
<dbReference type="InterPro" id="IPR013955">
    <property type="entry name" value="Rep_factor-A_C"/>
</dbReference>
<dbReference type="Proteomes" id="UP000077755">
    <property type="component" value="Chromosome 5"/>
</dbReference>
<dbReference type="EMBL" id="CP093347">
    <property type="protein sequence ID" value="WOH02810.1"/>
    <property type="molecule type" value="Genomic_DNA"/>
</dbReference>
<dbReference type="AlphaFoldDB" id="A0A162A6J7"/>
<name>A0A162A6J7_DAUCS</name>
<reference evidence="4" key="2">
    <citation type="submission" date="2022-03" db="EMBL/GenBank/DDBJ databases">
        <title>Draft title - Genomic analysis of global carrot germplasm unveils the trajectory of domestication and the origin of high carotenoid orange carrot.</title>
        <authorList>
            <person name="Iorizzo M."/>
            <person name="Ellison S."/>
            <person name="Senalik D."/>
            <person name="Macko-Podgorni A."/>
            <person name="Grzebelus D."/>
            <person name="Bostan H."/>
            <person name="Rolling W."/>
            <person name="Curaba J."/>
            <person name="Simon P."/>
        </authorList>
    </citation>
    <scope>NUCLEOTIDE SEQUENCE</scope>
    <source>
        <tissue evidence="4">Leaf</tissue>
    </source>
</reference>
<feature type="region of interest" description="Disordered" evidence="1">
    <location>
        <begin position="1"/>
        <end position="34"/>
    </location>
</feature>
<evidence type="ECO:0000313" key="4">
    <source>
        <dbReference type="EMBL" id="WOH02810.1"/>
    </source>
</evidence>
<feature type="region of interest" description="Disordered" evidence="1">
    <location>
        <begin position="235"/>
        <end position="257"/>
    </location>
</feature>
<dbReference type="InterPro" id="IPR012340">
    <property type="entry name" value="NA-bd_OB-fold"/>
</dbReference>
<dbReference type="SUPFAM" id="SSF50249">
    <property type="entry name" value="Nucleic acid-binding proteins"/>
    <property type="match status" value="1"/>
</dbReference>
<dbReference type="Gramene" id="KZM96160">
    <property type="protein sequence ID" value="KZM96160"/>
    <property type="gene ID" value="DCAR_019402"/>
</dbReference>
<dbReference type="Gene3D" id="2.40.50.140">
    <property type="entry name" value="Nucleic acid-binding proteins"/>
    <property type="match status" value="1"/>
</dbReference>
<keyword evidence="5" id="KW-1185">Reference proteome</keyword>